<keyword evidence="2" id="KW-1185">Reference proteome</keyword>
<reference evidence="1" key="1">
    <citation type="submission" date="2023-10" db="EMBL/GenBank/DDBJ databases">
        <authorList>
            <person name="Chen Y."/>
            <person name="Shah S."/>
            <person name="Dougan E. K."/>
            <person name="Thang M."/>
            <person name="Chan C."/>
        </authorList>
    </citation>
    <scope>NUCLEOTIDE SEQUENCE [LARGE SCALE GENOMIC DNA]</scope>
</reference>
<dbReference type="Gene3D" id="2.130.10.30">
    <property type="entry name" value="Regulator of chromosome condensation 1/beta-lactamase-inhibitor protein II"/>
    <property type="match status" value="1"/>
</dbReference>
<gene>
    <name evidence="1" type="ORF">PCOR1329_LOCUS67013</name>
</gene>
<dbReference type="InterPro" id="IPR000408">
    <property type="entry name" value="Reg_chr_condens"/>
</dbReference>
<proteinExistence type="predicted"/>
<evidence type="ECO:0000313" key="1">
    <source>
        <dbReference type="EMBL" id="CAK0885384.1"/>
    </source>
</evidence>
<dbReference type="Proteomes" id="UP001189429">
    <property type="component" value="Unassembled WGS sequence"/>
</dbReference>
<dbReference type="EMBL" id="CAUYUJ010018662">
    <property type="protein sequence ID" value="CAK0885384.1"/>
    <property type="molecule type" value="Genomic_DNA"/>
</dbReference>
<dbReference type="SUPFAM" id="SSF50985">
    <property type="entry name" value="RCC1/BLIP-II"/>
    <property type="match status" value="1"/>
</dbReference>
<dbReference type="PROSITE" id="PS00626">
    <property type="entry name" value="RCC1_2"/>
    <property type="match status" value="1"/>
</dbReference>
<dbReference type="InterPro" id="IPR009091">
    <property type="entry name" value="RCC1/BLIP-II"/>
</dbReference>
<protein>
    <submittedName>
        <fullName evidence="1">Uncharacterized protein</fullName>
    </submittedName>
</protein>
<sequence length="238" mass="24893">MLRSDGAAVACGGNMTGECDVPALVAGFAYTHVAAGEQHTVLLRSDGTAVACGLNDHGQCDLPALASDLAYTHASGGYQHTVLLRSDGTAVACGSNRHGQCHFPALVAGLTYTAHLLLPVLLLQASLDGAAMRFATLGGLERLRIEARPSARLADIYEQLVADQCPEVWRVDAVLPGGQLLSSASIEETVASAFGLVDVPGALIERHGNVRPTADENVKASSGRRLCYFVEPCQCRIA</sequence>
<comment type="caution">
    <text evidence="1">The sequence shown here is derived from an EMBL/GenBank/DDBJ whole genome shotgun (WGS) entry which is preliminary data.</text>
</comment>
<organism evidence="1 2">
    <name type="scientific">Prorocentrum cordatum</name>
    <dbReference type="NCBI Taxonomy" id="2364126"/>
    <lineage>
        <taxon>Eukaryota</taxon>
        <taxon>Sar</taxon>
        <taxon>Alveolata</taxon>
        <taxon>Dinophyceae</taxon>
        <taxon>Prorocentrales</taxon>
        <taxon>Prorocentraceae</taxon>
        <taxon>Prorocentrum</taxon>
    </lineage>
</organism>
<dbReference type="Pfam" id="PF13540">
    <property type="entry name" value="RCC1_2"/>
    <property type="match status" value="2"/>
</dbReference>
<name>A0ABN9WK44_9DINO</name>
<accession>A0ABN9WK44</accession>
<evidence type="ECO:0000313" key="2">
    <source>
        <dbReference type="Proteomes" id="UP001189429"/>
    </source>
</evidence>